<evidence type="ECO:0000256" key="1">
    <source>
        <dbReference type="ARBA" id="ARBA00022729"/>
    </source>
</evidence>
<dbReference type="PANTHER" id="PTHR43037:SF1">
    <property type="entry name" value="BLL1128 PROTEIN"/>
    <property type="match status" value="1"/>
</dbReference>
<dbReference type="InterPro" id="IPR029058">
    <property type="entry name" value="AB_hydrolase_fold"/>
</dbReference>
<dbReference type="InterPro" id="IPR050955">
    <property type="entry name" value="Plant_Biomass_Hydrol_Est"/>
</dbReference>
<organism evidence="4 5">
    <name type="scientific">Candidatus Tagabacteria bacterium CG09_land_8_20_14_0_10_41_14</name>
    <dbReference type="NCBI Taxonomy" id="1975021"/>
    <lineage>
        <taxon>Bacteria</taxon>
        <taxon>Candidatus Tagaibacteriota</taxon>
    </lineage>
</organism>
<accession>A0A2H0WLB5</accession>
<keyword evidence="3" id="KW-1133">Transmembrane helix</keyword>
<evidence type="ECO:0000256" key="3">
    <source>
        <dbReference type="SAM" id="Phobius"/>
    </source>
</evidence>
<gene>
    <name evidence="4" type="ORF">COT67_01695</name>
</gene>
<dbReference type="PANTHER" id="PTHR43037">
    <property type="entry name" value="UNNAMED PRODUCT-RELATED"/>
    <property type="match status" value="1"/>
</dbReference>
<keyword evidence="2" id="KW-0378">Hydrolase</keyword>
<keyword evidence="1" id="KW-0732">Signal</keyword>
<sequence>MNKKLSAFVITIILIAVVFHVRVWLYENFLLGYSLKNGRDIDKVLIAKGLTRRYLVHLPEDFSAQGEKEKKIPLVLVLHGAGGNAKLVREITGMNQVADKKNFIVVYPDGTGLFNYMLSWNAGECCNYVEPFGIDDVDFLRRVIEQMKEDYNIDTQRIYVAGLSNGGMMAYYLACELADEIAAIASVSSSMWIDDCAPSDYLSVIAFHGAKDTVIPFGGGRSYSWFVNLFDLNFFSVEEAVSFWVGHNGCADKIIERGDLKTEKIIYGSCESNSEVVLYKLGEAGHIWPGGKKSWFLADEPVDYINASEIIWNFFENHPKIKKDE</sequence>
<dbReference type="Gene3D" id="3.40.50.1820">
    <property type="entry name" value="alpha/beta hydrolase"/>
    <property type="match status" value="1"/>
</dbReference>
<protein>
    <submittedName>
        <fullName evidence="4">Polyhydroxybutyrate depolymerase</fullName>
    </submittedName>
</protein>
<comment type="caution">
    <text evidence="4">The sequence shown here is derived from an EMBL/GenBank/DDBJ whole genome shotgun (WGS) entry which is preliminary data.</text>
</comment>
<dbReference type="GO" id="GO:0005576">
    <property type="term" value="C:extracellular region"/>
    <property type="evidence" value="ECO:0007669"/>
    <property type="project" value="InterPro"/>
</dbReference>
<dbReference type="EMBL" id="PEZL01000023">
    <property type="protein sequence ID" value="PIS13452.1"/>
    <property type="molecule type" value="Genomic_DNA"/>
</dbReference>
<dbReference type="Pfam" id="PF10503">
    <property type="entry name" value="Esterase_PHB"/>
    <property type="match status" value="1"/>
</dbReference>
<evidence type="ECO:0000313" key="5">
    <source>
        <dbReference type="Proteomes" id="UP000230353"/>
    </source>
</evidence>
<dbReference type="SUPFAM" id="SSF53474">
    <property type="entry name" value="alpha/beta-Hydrolases"/>
    <property type="match status" value="1"/>
</dbReference>
<reference evidence="5" key="1">
    <citation type="submission" date="2017-09" db="EMBL/GenBank/DDBJ databases">
        <title>Depth-based differentiation of microbial function through sediment-hosted aquifers and enrichment of novel symbionts in the deep terrestrial subsurface.</title>
        <authorList>
            <person name="Probst A.J."/>
            <person name="Ladd B."/>
            <person name="Jarett J.K."/>
            <person name="Geller-Mcgrath D.E."/>
            <person name="Sieber C.M.K."/>
            <person name="Emerson J.B."/>
            <person name="Anantharaman K."/>
            <person name="Thomas B.C."/>
            <person name="Malmstrom R."/>
            <person name="Stieglmeier M."/>
            <person name="Klingl A."/>
            <person name="Woyke T."/>
            <person name="Ryan C.M."/>
            <person name="Banfield J.F."/>
        </authorList>
    </citation>
    <scope>NUCLEOTIDE SEQUENCE [LARGE SCALE GENOMIC DNA]</scope>
</reference>
<evidence type="ECO:0000313" key="4">
    <source>
        <dbReference type="EMBL" id="PIS13452.1"/>
    </source>
</evidence>
<dbReference type="GO" id="GO:0016787">
    <property type="term" value="F:hydrolase activity"/>
    <property type="evidence" value="ECO:0007669"/>
    <property type="project" value="UniProtKB-KW"/>
</dbReference>
<name>A0A2H0WLB5_9BACT</name>
<dbReference type="AlphaFoldDB" id="A0A2H0WLB5"/>
<dbReference type="InterPro" id="IPR010126">
    <property type="entry name" value="Esterase_phb"/>
</dbReference>
<feature type="transmembrane region" description="Helical" evidence="3">
    <location>
        <begin position="7"/>
        <end position="26"/>
    </location>
</feature>
<evidence type="ECO:0000256" key="2">
    <source>
        <dbReference type="ARBA" id="ARBA00022801"/>
    </source>
</evidence>
<proteinExistence type="predicted"/>
<dbReference type="Proteomes" id="UP000230353">
    <property type="component" value="Unassembled WGS sequence"/>
</dbReference>
<keyword evidence="3" id="KW-0812">Transmembrane</keyword>
<keyword evidence="3" id="KW-0472">Membrane</keyword>